<accession>A0A211ZNP4</accession>
<proteinExistence type="predicted"/>
<reference evidence="2" key="1">
    <citation type="submission" date="2017-05" db="EMBL/GenBank/DDBJ databases">
        <authorList>
            <person name="Macchi M."/>
            <person name="Festa S."/>
            <person name="Coppotelli B.M."/>
            <person name="Morelli I.S."/>
        </authorList>
    </citation>
    <scope>NUCLEOTIDE SEQUENCE [LARGE SCALE GENOMIC DNA]</scope>
    <source>
        <strain evidence="2">I</strain>
    </source>
</reference>
<comment type="caution">
    <text evidence="1">The sequence shown here is derived from an EMBL/GenBank/DDBJ whole genome shotgun (WGS) entry which is preliminary data.</text>
</comment>
<evidence type="ECO:0000313" key="2">
    <source>
        <dbReference type="Proteomes" id="UP000196655"/>
    </source>
</evidence>
<dbReference type="EMBL" id="NHON01000019">
    <property type="protein sequence ID" value="OWJ66784.1"/>
    <property type="molecule type" value="Genomic_DNA"/>
</dbReference>
<organism evidence="1 2">
    <name type="scientific">Inquilinus limosus</name>
    <dbReference type="NCBI Taxonomy" id="171674"/>
    <lineage>
        <taxon>Bacteria</taxon>
        <taxon>Pseudomonadati</taxon>
        <taxon>Pseudomonadota</taxon>
        <taxon>Alphaproteobacteria</taxon>
        <taxon>Rhodospirillales</taxon>
        <taxon>Rhodospirillaceae</taxon>
        <taxon>Inquilinus</taxon>
    </lineage>
</organism>
<evidence type="ECO:0000313" key="1">
    <source>
        <dbReference type="EMBL" id="OWJ66784.1"/>
    </source>
</evidence>
<name>A0A211ZNP4_9PROT</name>
<dbReference type="Proteomes" id="UP000196655">
    <property type="component" value="Unassembled WGS sequence"/>
</dbReference>
<protein>
    <submittedName>
        <fullName evidence="1">Uncharacterized protein</fullName>
    </submittedName>
</protein>
<keyword evidence="2" id="KW-1185">Reference proteome</keyword>
<gene>
    <name evidence="1" type="ORF">BWR60_12725</name>
</gene>
<dbReference type="AlphaFoldDB" id="A0A211ZNP4"/>
<sequence length="114" mass="10752">MLGGALHLGSDLVNGLAVGVVAIADGALSLGDAIDLGPISDVLNGDTGGLAGGLGTGLQLGVEYGADIGEAGLAGSVGGIVGGLLGFANGTLENIGIDLGLDGDVLPLQGDYLL</sequence>